<dbReference type="EMBL" id="NBSH01000010">
    <property type="protein sequence ID" value="ORX35689.1"/>
    <property type="molecule type" value="Genomic_DNA"/>
</dbReference>
<dbReference type="GO" id="GO:0008270">
    <property type="term" value="F:zinc ion binding"/>
    <property type="evidence" value="ECO:0007669"/>
    <property type="project" value="InterPro"/>
</dbReference>
<dbReference type="GeneID" id="33560273"/>
<evidence type="ECO:0000313" key="5">
    <source>
        <dbReference type="Proteomes" id="UP000193218"/>
    </source>
</evidence>
<feature type="compositionally biased region" description="Basic residues" evidence="2">
    <location>
        <begin position="807"/>
        <end position="816"/>
    </location>
</feature>
<dbReference type="InParanoid" id="A0A1Y1UCE8"/>
<name>A0A1Y1UCE8_9TREE</name>
<evidence type="ECO:0000313" key="4">
    <source>
        <dbReference type="EMBL" id="ORX35689.1"/>
    </source>
</evidence>
<feature type="region of interest" description="Disordered" evidence="2">
    <location>
        <begin position="68"/>
        <end position="91"/>
    </location>
</feature>
<feature type="region of interest" description="Disordered" evidence="2">
    <location>
        <begin position="134"/>
        <end position="280"/>
    </location>
</feature>
<evidence type="ECO:0000256" key="2">
    <source>
        <dbReference type="SAM" id="MobiDB-lite"/>
    </source>
</evidence>
<dbReference type="GO" id="GO:0006351">
    <property type="term" value="P:DNA-templated transcription"/>
    <property type="evidence" value="ECO:0007669"/>
    <property type="project" value="InterPro"/>
</dbReference>
<feature type="region of interest" description="Disordered" evidence="2">
    <location>
        <begin position="797"/>
        <end position="822"/>
    </location>
</feature>
<dbReference type="SMART" id="SM00906">
    <property type="entry name" value="Fungal_trans"/>
    <property type="match status" value="1"/>
</dbReference>
<feature type="compositionally biased region" description="Low complexity" evidence="2">
    <location>
        <begin position="144"/>
        <end position="168"/>
    </location>
</feature>
<dbReference type="Proteomes" id="UP000193218">
    <property type="component" value="Unassembled WGS sequence"/>
</dbReference>
<protein>
    <submittedName>
        <fullName evidence="4">Fungal-specific transcription factor domain-domain-containing protein</fullName>
    </submittedName>
</protein>
<proteinExistence type="predicted"/>
<organism evidence="4 5">
    <name type="scientific">Kockovaella imperatae</name>
    <dbReference type="NCBI Taxonomy" id="4999"/>
    <lineage>
        <taxon>Eukaryota</taxon>
        <taxon>Fungi</taxon>
        <taxon>Dikarya</taxon>
        <taxon>Basidiomycota</taxon>
        <taxon>Agaricomycotina</taxon>
        <taxon>Tremellomycetes</taxon>
        <taxon>Tremellales</taxon>
        <taxon>Cuniculitremaceae</taxon>
        <taxon>Kockovaella</taxon>
    </lineage>
</organism>
<reference evidence="4 5" key="1">
    <citation type="submission" date="2017-03" db="EMBL/GenBank/DDBJ databases">
        <title>Widespread Adenine N6-methylation of Active Genes in Fungi.</title>
        <authorList>
            <consortium name="DOE Joint Genome Institute"/>
            <person name="Mondo S.J."/>
            <person name="Dannebaum R.O."/>
            <person name="Kuo R.C."/>
            <person name="Louie K.B."/>
            <person name="Bewick A.J."/>
            <person name="Labutti K."/>
            <person name="Haridas S."/>
            <person name="Kuo A."/>
            <person name="Salamov A."/>
            <person name="Ahrendt S.R."/>
            <person name="Lau R."/>
            <person name="Bowen B.P."/>
            <person name="Lipzen A."/>
            <person name="Sullivan W."/>
            <person name="Andreopoulos W.B."/>
            <person name="Clum A."/>
            <person name="Lindquist E."/>
            <person name="Daum C."/>
            <person name="Northen T.R."/>
            <person name="Ramamoorthy G."/>
            <person name="Schmitz R.J."/>
            <person name="Gryganskyi A."/>
            <person name="Culley D."/>
            <person name="Magnuson J."/>
            <person name="James T.Y."/>
            <person name="O'Malley M.A."/>
            <person name="Stajich J.E."/>
            <person name="Spatafora J.W."/>
            <person name="Visel A."/>
            <person name="Grigoriev I.V."/>
        </authorList>
    </citation>
    <scope>NUCLEOTIDE SEQUENCE [LARGE SCALE GENOMIC DNA]</scope>
    <source>
        <strain evidence="4 5">NRRL Y-17943</strain>
    </source>
</reference>
<comment type="caution">
    <text evidence="4">The sequence shown here is derived from an EMBL/GenBank/DDBJ whole genome shotgun (WGS) entry which is preliminary data.</text>
</comment>
<evidence type="ECO:0000259" key="3">
    <source>
        <dbReference type="SMART" id="SM00906"/>
    </source>
</evidence>
<dbReference type="AlphaFoldDB" id="A0A1Y1UCE8"/>
<feature type="region of interest" description="Disordered" evidence="2">
    <location>
        <begin position="707"/>
        <end position="728"/>
    </location>
</feature>
<accession>A0A1Y1UCE8</accession>
<keyword evidence="5" id="KW-1185">Reference proteome</keyword>
<dbReference type="PANTHER" id="PTHR47783:SF1">
    <property type="entry name" value="ZN(II)2CYS6 TRANSCRIPTION FACTOR (EUROFUNG)"/>
    <property type="match status" value="1"/>
</dbReference>
<sequence length="911" mass="100392">MMMNPNDHHYGMDDGESSPESSNGGGGGGGHGYGNGEGSARKKVKISRAKIACLPHCLEAHLQCNWPPAETRPKRGRPPKRPSLVDTTSTGSIPSFVAEVNGQQQQTQVGVGAAARNRTDSMVSSIVDFDGRQLAGISGGTASTNHSNHHQQQQQQQQQTQHLPQTHTQNHHHHQQPPPQQQHTPYPNLEQLFGNYTTTEPGSSHIPHQPLPSTQDNGNIPNRMSSINSGATNSSRHQQKSPARPSAWELGTLAQPDRGGTNPPEDFIIPDHRPVDTGSSQIVRRRRKGGFTAFDDGLNAELLDNGDLSEDIGSTFINHPVDTRGLPPATIIQDILETFFLHFACHFPYLHRAALQSMIDQGHEQSVFLFNSIAALAARFSSHPEIGPLHLAPHLYGQVFYDRAMMSIGSQSGTPSRETVTALLLLSFAAFGLGRDVDSKMWRKMSIELALEMGLHLAPTEEIEATASSEDLRFDRLVFWSVLIFDTAISFQEGRPTTIDPSEVTVSLPTEDDVHPAHDDQEQDPGESQHLRSPFPYVAETMFGLGSLSNLLNSVPIDDKFGEPEFMDQMKLIQHKIALFYDELPLDMIWSGQNLQWHYRAGSGPTYLFLHLYNFTINAVRFLVDRFRATNEEFKASGRPHDPSPQKYVVPENWLHGARFISEMLVLADIVDPVIYLANPMITHCFYIAENCFLKDMESYRHVQFTPDSSAMDRPSATPESDTVDKPPSLNQAQKLFAAISMQNIMSLKQGVSRQVLYWRGLATVQNRFDDRFGKASVSNETFAKLAKVISNPRNAPSRLGEGVMGSRKREKRHKGLAPLGGPSISQMVSTLPVMDSPMRGFGQSFLSGLSTDLPFGLSGGSTDLTSASSSSPTNFSGYPYLSNIMDSPNYGAIGMPDVQQFLQQLGVTST</sequence>
<dbReference type="CDD" id="cd12148">
    <property type="entry name" value="fungal_TF_MHR"/>
    <property type="match status" value="1"/>
</dbReference>
<keyword evidence="1" id="KW-0539">Nucleus</keyword>
<dbReference type="InterPro" id="IPR007219">
    <property type="entry name" value="XnlR_reg_dom"/>
</dbReference>
<feature type="compositionally biased region" description="Polar residues" evidence="2">
    <location>
        <begin position="211"/>
        <end position="236"/>
    </location>
</feature>
<dbReference type="RefSeq" id="XP_021869853.1">
    <property type="nucleotide sequence ID" value="XM_022018464.1"/>
</dbReference>
<evidence type="ECO:0000256" key="1">
    <source>
        <dbReference type="ARBA" id="ARBA00023242"/>
    </source>
</evidence>
<dbReference type="Pfam" id="PF04082">
    <property type="entry name" value="Fungal_trans"/>
    <property type="match status" value="1"/>
</dbReference>
<feature type="compositionally biased region" description="Gly residues" evidence="2">
    <location>
        <begin position="23"/>
        <end position="37"/>
    </location>
</feature>
<dbReference type="STRING" id="4999.A0A1Y1UCE8"/>
<feature type="domain" description="Xylanolytic transcriptional activator regulatory" evidence="3">
    <location>
        <begin position="439"/>
        <end position="515"/>
    </location>
</feature>
<gene>
    <name evidence="4" type="ORF">BD324DRAFT_652237</name>
</gene>
<feature type="region of interest" description="Disordered" evidence="2">
    <location>
        <begin position="1"/>
        <end position="41"/>
    </location>
</feature>
<dbReference type="PANTHER" id="PTHR47783">
    <property type="entry name" value="ZN(II)2CYS6 TRANSCRIPTION FACTOR (EUROFUNG)-RELATED"/>
    <property type="match status" value="1"/>
</dbReference>
<dbReference type="OrthoDB" id="2428527at2759"/>
<dbReference type="GO" id="GO:0003677">
    <property type="term" value="F:DNA binding"/>
    <property type="evidence" value="ECO:0007669"/>
    <property type="project" value="InterPro"/>
</dbReference>
<feature type="region of interest" description="Disordered" evidence="2">
    <location>
        <begin position="509"/>
        <end position="531"/>
    </location>
</feature>
<feature type="compositionally biased region" description="Basic and acidic residues" evidence="2">
    <location>
        <begin position="1"/>
        <end position="12"/>
    </location>
</feature>